<dbReference type="Proteomes" id="UP001172457">
    <property type="component" value="Chromosome 3"/>
</dbReference>
<sequence length="228" mass="25806">MGLPCQLEKYIKKQNKISCFTQLAADNLWLSKIHEKVAESESFALPGLPDNIVMTKTQLPGLFNLGNSEKAKEMKISTEHIRELEFGAYGLRPSVLINSFEELETRYINEYKKQKQGRVWCIGPFSQYNKNDLDKAQRGSKAPINEHGYMEWLDSQHPGSIIYVCLGSLRRQTPPQFIELTLGLEDSGFPFILVVKGGAGAEKIEKWLAEDSFEKRVKGRGVLVRAVV</sequence>
<dbReference type="GO" id="GO:0035251">
    <property type="term" value="F:UDP-glucosyltransferase activity"/>
    <property type="evidence" value="ECO:0007669"/>
    <property type="project" value="TreeGrafter"/>
</dbReference>
<gene>
    <name evidence="2" type="ORF">OSB04_010081</name>
</gene>
<dbReference type="AlphaFoldDB" id="A0AA38WCH5"/>
<evidence type="ECO:0008006" key="4">
    <source>
        <dbReference type="Google" id="ProtNLM"/>
    </source>
</evidence>
<comment type="similarity">
    <text evidence="1">Belongs to the UDP-glycosyltransferase family.</text>
</comment>
<dbReference type="SUPFAM" id="SSF53756">
    <property type="entry name" value="UDP-Glycosyltransferase/glycogen phosphorylase"/>
    <property type="match status" value="1"/>
</dbReference>
<dbReference type="EMBL" id="JARYMX010000003">
    <property type="protein sequence ID" value="KAJ9555467.1"/>
    <property type="molecule type" value="Genomic_DNA"/>
</dbReference>
<comment type="caution">
    <text evidence="2">The sequence shown here is derived from an EMBL/GenBank/DDBJ whole genome shotgun (WGS) entry which is preliminary data.</text>
</comment>
<keyword evidence="3" id="KW-1185">Reference proteome</keyword>
<name>A0AA38WCH5_9ASTR</name>
<organism evidence="2 3">
    <name type="scientific">Centaurea solstitialis</name>
    <name type="common">yellow star-thistle</name>
    <dbReference type="NCBI Taxonomy" id="347529"/>
    <lineage>
        <taxon>Eukaryota</taxon>
        <taxon>Viridiplantae</taxon>
        <taxon>Streptophyta</taxon>
        <taxon>Embryophyta</taxon>
        <taxon>Tracheophyta</taxon>
        <taxon>Spermatophyta</taxon>
        <taxon>Magnoliopsida</taxon>
        <taxon>eudicotyledons</taxon>
        <taxon>Gunneridae</taxon>
        <taxon>Pentapetalae</taxon>
        <taxon>asterids</taxon>
        <taxon>campanulids</taxon>
        <taxon>Asterales</taxon>
        <taxon>Asteraceae</taxon>
        <taxon>Carduoideae</taxon>
        <taxon>Cardueae</taxon>
        <taxon>Centaureinae</taxon>
        <taxon>Centaurea</taxon>
    </lineage>
</organism>
<dbReference type="Gene3D" id="3.40.50.2000">
    <property type="entry name" value="Glycogen Phosphorylase B"/>
    <property type="match status" value="2"/>
</dbReference>
<proteinExistence type="inferred from homology"/>
<reference evidence="2" key="1">
    <citation type="submission" date="2023-03" db="EMBL/GenBank/DDBJ databases">
        <title>Chromosome-scale reference genome and RAD-based genetic map of yellow starthistle (Centaurea solstitialis) reveal putative structural variation and QTLs associated with invader traits.</title>
        <authorList>
            <person name="Reatini B."/>
            <person name="Cang F.A."/>
            <person name="Jiang Q."/>
            <person name="Mckibben M.T.W."/>
            <person name="Barker M.S."/>
            <person name="Rieseberg L.H."/>
            <person name="Dlugosch K.M."/>
        </authorList>
    </citation>
    <scope>NUCLEOTIDE SEQUENCE</scope>
    <source>
        <strain evidence="2">CAN-66</strain>
        <tissue evidence="2">Leaf</tissue>
    </source>
</reference>
<dbReference type="PANTHER" id="PTHR48047:SF127">
    <property type="entry name" value="GLYCOSYLTRANSFERASE"/>
    <property type="match status" value="1"/>
</dbReference>
<evidence type="ECO:0000313" key="2">
    <source>
        <dbReference type="EMBL" id="KAJ9555467.1"/>
    </source>
</evidence>
<evidence type="ECO:0000256" key="1">
    <source>
        <dbReference type="ARBA" id="ARBA00009995"/>
    </source>
</evidence>
<accession>A0AA38WCH5</accession>
<protein>
    <recommendedName>
        <fullName evidence="4">UDP-glycosyltransferase</fullName>
    </recommendedName>
</protein>
<dbReference type="PANTHER" id="PTHR48047">
    <property type="entry name" value="GLYCOSYLTRANSFERASE"/>
    <property type="match status" value="1"/>
</dbReference>
<evidence type="ECO:0000313" key="3">
    <source>
        <dbReference type="Proteomes" id="UP001172457"/>
    </source>
</evidence>